<dbReference type="GO" id="GO:0006508">
    <property type="term" value="P:proteolysis"/>
    <property type="evidence" value="ECO:0007669"/>
    <property type="project" value="InterPro"/>
</dbReference>
<dbReference type="AlphaFoldDB" id="A0A4R3M3J8"/>
<evidence type="ECO:0000313" key="4">
    <source>
        <dbReference type="EMBL" id="TCT07213.1"/>
    </source>
</evidence>
<feature type="signal peptide" evidence="2">
    <location>
        <begin position="1"/>
        <end position="27"/>
    </location>
</feature>
<dbReference type="SUPFAM" id="SSF50494">
    <property type="entry name" value="Trypsin-like serine proteases"/>
    <property type="match status" value="1"/>
</dbReference>
<dbReference type="Gene3D" id="2.40.10.10">
    <property type="entry name" value="Trypsin-like serine proteases"/>
    <property type="match status" value="2"/>
</dbReference>
<reference evidence="4 5" key="1">
    <citation type="submission" date="2019-03" db="EMBL/GenBank/DDBJ databases">
        <title>Genomic Encyclopedia of Type Strains, Phase IV (KMG-IV): sequencing the most valuable type-strain genomes for metagenomic binning, comparative biology and taxonomic classification.</title>
        <authorList>
            <person name="Goeker M."/>
        </authorList>
    </citation>
    <scope>NUCLEOTIDE SEQUENCE [LARGE SCALE GENOMIC DNA]</scope>
    <source>
        <strain evidence="4 5">DSM 19345</strain>
    </source>
</reference>
<evidence type="ECO:0000256" key="1">
    <source>
        <dbReference type="ARBA" id="ARBA00022729"/>
    </source>
</evidence>
<keyword evidence="1 2" id="KW-0732">Signal</keyword>
<gene>
    <name evidence="4" type="ORF">EDC22_11060</name>
</gene>
<dbReference type="InterPro" id="IPR018114">
    <property type="entry name" value="TRYPSIN_HIS"/>
</dbReference>
<dbReference type="Proteomes" id="UP000295678">
    <property type="component" value="Unassembled WGS sequence"/>
</dbReference>
<dbReference type="InterPro" id="IPR009003">
    <property type="entry name" value="Peptidase_S1_PA"/>
</dbReference>
<dbReference type="InterPro" id="IPR043504">
    <property type="entry name" value="Peptidase_S1_PA_chymotrypsin"/>
</dbReference>
<evidence type="ECO:0000256" key="2">
    <source>
        <dbReference type="SAM" id="SignalP"/>
    </source>
</evidence>
<comment type="caution">
    <text evidence="4">The sequence shown here is derived from an EMBL/GenBank/DDBJ whole genome shotgun (WGS) entry which is preliminary data.</text>
</comment>
<dbReference type="PROSITE" id="PS00134">
    <property type="entry name" value="TRYPSIN_HIS"/>
    <property type="match status" value="1"/>
</dbReference>
<dbReference type="Pfam" id="PF00089">
    <property type="entry name" value="Trypsin"/>
    <property type="match status" value="1"/>
</dbReference>
<feature type="domain" description="Peptidase S1" evidence="3">
    <location>
        <begin position="127"/>
        <end position="417"/>
    </location>
</feature>
<protein>
    <submittedName>
        <fullName evidence="4">V8-like Glu-specific endopeptidase</fullName>
    </submittedName>
</protein>
<feature type="chain" id="PRO_5020536388" evidence="2">
    <location>
        <begin position="28"/>
        <end position="417"/>
    </location>
</feature>
<name>A0A4R3M3J8_9HYPH</name>
<keyword evidence="5" id="KW-1185">Reference proteome</keyword>
<evidence type="ECO:0000259" key="3">
    <source>
        <dbReference type="PROSITE" id="PS50240"/>
    </source>
</evidence>
<sequence length="417" mass="43361">MAPFARSAALALGLAASMLLIPALASAQVSAGISHSPLRTADGLIPRAGLSGPIGPGISRMPLAPGSLYDKAVARARSSRGVAPAITGKPGAVASSQEGGRLVADSGAEAFGTSTAPYTTARVAVSTLGPSSTASRTPVTSFPYRATGKIYARWGSNWYVCTGSLIKKSVLITAAHCVFNYGQGAEGWADEVLWYPANISGDTARQPYGGWVARRMYVPTPYVNGTDTCDPAAVGIVCNNDIATVVLETDSRGRYVGDLVGWYGYAWNGYSYRASPFLGNARTVQITQLGYPAAFDQGYQMQRTDAVGWYVQDGDLRNTSIGSAQTGGSSGGPWLVNFGTRPRVAAGQASLGRSAASNIVVGVTSYGYTTPGVNNQGASFFGQNREYPAAQYGSFGAGNIGALVRDTCTNAQTRAYC</sequence>
<dbReference type="InterPro" id="IPR050966">
    <property type="entry name" value="Glutamyl_endopeptidase"/>
</dbReference>
<dbReference type="GO" id="GO:0004252">
    <property type="term" value="F:serine-type endopeptidase activity"/>
    <property type="evidence" value="ECO:0007669"/>
    <property type="project" value="InterPro"/>
</dbReference>
<organism evidence="4 5">
    <name type="scientific">Tepidamorphus gemmatus</name>
    <dbReference type="NCBI Taxonomy" id="747076"/>
    <lineage>
        <taxon>Bacteria</taxon>
        <taxon>Pseudomonadati</taxon>
        <taxon>Pseudomonadota</taxon>
        <taxon>Alphaproteobacteria</taxon>
        <taxon>Hyphomicrobiales</taxon>
        <taxon>Tepidamorphaceae</taxon>
        <taxon>Tepidamorphus</taxon>
    </lineage>
</organism>
<dbReference type="EMBL" id="SMAK01000010">
    <property type="protein sequence ID" value="TCT07213.1"/>
    <property type="molecule type" value="Genomic_DNA"/>
</dbReference>
<dbReference type="PANTHER" id="PTHR15462">
    <property type="entry name" value="SERINE PROTEASE"/>
    <property type="match status" value="1"/>
</dbReference>
<dbReference type="PROSITE" id="PS50240">
    <property type="entry name" value="TRYPSIN_DOM"/>
    <property type="match status" value="1"/>
</dbReference>
<proteinExistence type="predicted"/>
<evidence type="ECO:0000313" key="5">
    <source>
        <dbReference type="Proteomes" id="UP000295678"/>
    </source>
</evidence>
<accession>A0A4R3M3J8</accession>
<dbReference type="InterPro" id="IPR001254">
    <property type="entry name" value="Trypsin_dom"/>
</dbReference>